<comment type="caution">
    <text evidence="1">The sequence shown here is derived from an EMBL/GenBank/DDBJ whole genome shotgun (WGS) entry which is preliminary data.</text>
</comment>
<keyword evidence="2" id="KW-1185">Reference proteome</keyword>
<name>A0A0E3BYW7_9BURK</name>
<reference evidence="1 2" key="1">
    <citation type="submission" date="2013-09" db="EMBL/GenBank/DDBJ databases">
        <title>High correlation between genotypes and phenotypes of environmental bacteria Comamonas testosteroni strains.</title>
        <authorList>
            <person name="Liu L."/>
            <person name="Zhu W."/>
            <person name="Xia X."/>
            <person name="Xu B."/>
            <person name="Luo M."/>
            <person name="Wang G."/>
        </authorList>
    </citation>
    <scope>NUCLEOTIDE SEQUENCE [LARGE SCALE GENOMIC DNA]</scope>
    <source>
        <strain evidence="1 2">DF2</strain>
    </source>
</reference>
<accession>A0A0E3BYW7</accession>
<protein>
    <submittedName>
        <fullName evidence="1">Uncharacterized protein</fullName>
    </submittedName>
</protein>
<gene>
    <name evidence="1" type="ORF">P608_10315</name>
</gene>
<organism evidence="1 2">
    <name type="scientific">Comamonas thiooxydans</name>
    <dbReference type="NCBI Taxonomy" id="363952"/>
    <lineage>
        <taxon>Bacteria</taxon>
        <taxon>Pseudomonadati</taxon>
        <taxon>Pseudomonadota</taxon>
        <taxon>Betaproteobacteria</taxon>
        <taxon>Burkholderiales</taxon>
        <taxon>Comamonadaceae</taxon>
        <taxon>Comamonas</taxon>
    </lineage>
</organism>
<dbReference type="Proteomes" id="UP000029549">
    <property type="component" value="Unassembled WGS sequence"/>
</dbReference>
<sequence>MLCLKEATMSIHILKENLEDMKLAEEAINLMFG</sequence>
<evidence type="ECO:0000313" key="2">
    <source>
        <dbReference type="Proteomes" id="UP000029549"/>
    </source>
</evidence>
<dbReference type="AlphaFoldDB" id="A0A0E3BYW7"/>
<evidence type="ECO:0000313" key="1">
    <source>
        <dbReference type="EMBL" id="KGH12735.1"/>
    </source>
</evidence>
<proteinExistence type="predicted"/>
<dbReference type="EMBL" id="AWTP01000104">
    <property type="protein sequence ID" value="KGH12735.1"/>
    <property type="molecule type" value="Genomic_DNA"/>
</dbReference>